<dbReference type="PROSITE" id="PS51918">
    <property type="entry name" value="RADICAL_SAM"/>
    <property type="match status" value="1"/>
</dbReference>
<dbReference type="PANTHER" id="PTHR43409">
    <property type="entry name" value="ANAEROBIC MAGNESIUM-PROTOPORPHYRIN IX MONOMETHYL ESTER CYCLASE-RELATED"/>
    <property type="match status" value="1"/>
</dbReference>
<keyword evidence="3" id="KW-0808">Transferase</keyword>
<dbReference type="SMART" id="SM00729">
    <property type="entry name" value="Elp3"/>
    <property type="match status" value="1"/>
</dbReference>
<keyword evidence="5" id="KW-0479">Metal-binding</keyword>
<dbReference type="InterPro" id="IPR007197">
    <property type="entry name" value="rSAM"/>
</dbReference>
<evidence type="ECO:0000256" key="6">
    <source>
        <dbReference type="ARBA" id="ARBA00023004"/>
    </source>
</evidence>
<feature type="domain" description="Radical SAM core" evidence="9">
    <location>
        <begin position="186"/>
        <end position="415"/>
    </location>
</feature>
<dbReference type="Pfam" id="PF04055">
    <property type="entry name" value="Radical_SAM"/>
    <property type="match status" value="1"/>
</dbReference>
<keyword evidence="4" id="KW-0949">S-adenosyl-L-methionine</keyword>
<name>M1PFV4_DESSD</name>
<dbReference type="GO" id="GO:0051539">
    <property type="term" value="F:4 iron, 4 sulfur cluster binding"/>
    <property type="evidence" value="ECO:0007669"/>
    <property type="project" value="UniProtKB-KW"/>
</dbReference>
<feature type="domain" description="B12-binding" evidence="8">
    <location>
        <begin position="1"/>
        <end position="137"/>
    </location>
</feature>
<dbReference type="CDD" id="cd02068">
    <property type="entry name" value="radical_SAM_B12_BD"/>
    <property type="match status" value="1"/>
</dbReference>
<evidence type="ECO:0000256" key="7">
    <source>
        <dbReference type="ARBA" id="ARBA00023014"/>
    </source>
</evidence>
<protein>
    <submittedName>
        <fullName evidence="10">Fe-S oxidoreductase</fullName>
    </submittedName>
</protein>
<evidence type="ECO:0000259" key="9">
    <source>
        <dbReference type="PROSITE" id="PS51918"/>
    </source>
</evidence>
<dbReference type="Gene3D" id="3.80.30.20">
    <property type="entry name" value="tm_1862 like domain"/>
    <property type="match status" value="1"/>
</dbReference>
<keyword evidence="11" id="KW-1185">Reference proteome</keyword>
<keyword evidence="7" id="KW-0411">Iron-sulfur</keyword>
<dbReference type="eggNOG" id="COG1032">
    <property type="taxonomic scope" value="Bacteria"/>
</dbReference>
<comment type="cofactor">
    <cofactor evidence="1">
        <name>[4Fe-4S] cluster</name>
        <dbReference type="ChEBI" id="CHEBI:49883"/>
    </cofactor>
</comment>
<dbReference type="KEGG" id="dsf:UWK_02005"/>
<dbReference type="GO" id="GO:0003824">
    <property type="term" value="F:catalytic activity"/>
    <property type="evidence" value="ECO:0007669"/>
    <property type="project" value="InterPro"/>
</dbReference>
<dbReference type="SUPFAM" id="SSF102114">
    <property type="entry name" value="Radical SAM enzymes"/>
    <property type="match status" value="1"/>
</dbReference>
<dbReference type="GO" id="GO:0005829">
    <property type="term" value="C:cytosol"/>
    <property type="evidence" value="ECO:0007669"/>
    <property type="project" value="TreeGrafter"/>
</dbReference>
<evidence type="ECO:0000256" key="4">
    <source>
        <dbReference type="ARBA" id="ARBA00022691"/>
    </source>
</evidence>
<organism evidence="10 11">
    <name type="scientific">Desulfocapsa sulfexigens (strain DSM 10523 / SB164P1)</name>
    <dbReference type="NCBI Taxonomy" id="1167006"/>
    <lineage>
        <taxon>Bacteria</taxon>
        <taxon>Pseudomonadati</taxon>
        <taxon>Thermodesulfobacteriota</taxon>
        <taxon>Desulfobulbia</taxon>
        <taxon>Desulfobulbales</taxon>
        <taxon>Desulfocapsaceae</taxon>
        <taxon>Desulfocapsa</taxon>
    </lineage>
</organism>
<dbReference type="SFLD" id="SFLDS00029">
    <property type="entry name" value="Radical_SAM"/>
    <property type="match status" value="1"/>
</dbReference>
<dbReference type="Proteomes" id="UP000011721">
    <property type="component" value="Chromosome"/>
</dbReference>
<evidence type="ECO:0000259" key="8">
    <source>
        <dbReference type="PROSITE" id="PS51332"/>
    </source>
</evidence>
<reference evidence="11" key="1">
    <citation type="journal article" date="2013" name="Stand. Genomic Sci.">
        <title>Complete genome sequence of Desulfocapsa sulfexigens, a marine deltaproteobacterium specialized in disproportionating inorganic sulfur compounds.</title>
        <authorList>
            <person name="Finster K.W."/>
            <person name="Kjeldsen K.U."/>
            <person name="Kube M."/>
            <person name="Reinhardt R."/>
            <person name="Mussmann M."/>
            <person name="Amann R."/>
            <person name="Schreiber L."/>
        </authorList>
    </citation>
    <scope>NUCLEOTIDE SEQUENCE [LARGE SCALE GENOMIC DNA]</scope>
    <source>
        <strain evidence="11">DSM 10523 / SB164P1</strain>
    </source>
</reference>
<dbReference type="SFLD" id="SFLDG01123">
    <property type="entry name" value="methyltransferase_(Class_B)"/>
    <property type="match status" value="1"/>
</dbReference>
<dbReference type="PANTHER" id="PTHR43409:SF7">
    <property type="entry name" value="BLL1977 PROTEIN"/>
    <property type="match status" value="1"/>
</dbReference>
<dbReference type="RefSeq" id="WP_015404246.1">
    <property type="nucleotide sequence ID" value="NC_020304.1"/>
</dbReference>
<accession>M1PFV4</accession>
<dbReference type="GO" id="GO:0031419">
    <property type="term" value="F:cobalamin binding"/>
    <property type="evidence" value="ECO:0007669"/>
    <property type="project" value="InterPro"/>
</dbReference>
<evidence type="ECO:0000256" key="2">
    <source>
        <dbReference type="ARBA" id="ARBA00022603"/>
    </source>
</evidence>
<proteinExistence type="predicted"/>
<dbReference type="SFLD" id="SFLDG01082">
    <property type="entry name" value="B12-binding_domain_containing"/>
    <property type="match status" value="1"/>
</dbReference>
<keyword evidence="6" id="KW-0408">Iron</keyword>
<evidence type="ECO:0000256" key="1">
    <source>
        <dbReference type="ARBA" id="ARBA00001966"/>
    </source>
</evidence>
<dbReference type="AlphaFoldDB" id="M1PFV4"/>
<dbReference type="OrthoDB" id="9762608at2"/>
<evidence type="ECO:0000313" key="11">
    <source>
        <dbReference type="Proteomes" id="UP000011721"/>
    </source>
</evidence>
<dbReference type="InterPro" id="IPR006158">
    <property type="entry name" value="Cobalamin-bd"/>
</dbReference>
<dbReference type="InterPro" id="IPR023404">
    <property type="entry name" value="rSAM_horseshoe"/>
</dbReference>
<dbReference type="InterPro" id="IPR006638">
    <property type="entry name" value="Elp3/MiaA/NifB-like_rSAM"/>
</dbReference>
<evidence type="ECO:0000256" key="3">
    <source>
        <dbReference type="ARBA" id="ARBA00022679"/>
    </source>
</evidence>
<sequence length="457" mass="52211">MKILLIYPRFKYPSGQPPLGLGSIISFLKMKLPDLSIDVYDATFETENNKNISSYDFSQYTLIGFSVMTTMAGDAHEMAALIKSKDQSAKIIFGGPHPTVLPELCMSDPHVDMVIQGEGEEAFYELLINLDSPAKVANLIYRENGQIISNERRSTYTDIDSLPAPDRSHFNMSEYIKIWNSMDTVSPNLTGTSLIISRGCPYNCSFCQPTLTNLFGKKIRKRAPENIIEELHLLKKRYSINAFMFEDDTFMIDKVWAERICSLLIESEMNFRWCCNLRADNIDAALLEKMYAAGLRKINIGMESSSDRLLGTVYNKKISTKQIIEAVNIAKKLKLKVQGYFILGHPSETLDDLQETIRFACKLPIDDVSFSILTPFPGTHLYASEKKLLSGQFTDFDYYRACNYSPEHMNVLPRKIEQLKSQAYLKFYTRPQRLLQQVSILLHKNGLKKIFTKIKRI</sequence>
<dbReference type="InterPro" id="IPR034466">
    <property type="entry name" value="Methyltransferase_Class_B"/>
</dbReference>
<dbReference type="PROSITE" id="PS51332">
    <property type="entry name" value="B12_BINDING"/>
    <property type="match status" value="1"/>
</dbReference>
<keyword evidence="2" id="KW-0489">Methyltransferase</keyword>
<dbReference type="STRING" id="1167006.UWK_02005"/>
<dbReference type="InterPro" id="IPR051198">
    <property type="entry name" value="BchE-like"/>
</dbReference>
<dbReference type="CDD" id="cd01335">
    <property type="entry name" value="Radical_SAM"/>
    <property type="match status" value="1"/>
</dbReference>
<evidence type="ECO:0000256" key="5">
    <source>
        <dbReference type="ARBA" id="ARBA00022723"/>
    </source>
</evidence>
<dbReference type="Gene3D" id="3.40.50.280">
    <property type="entry name" value="Cobalamin-binding domain"/>
    <property type="match status" value="1"/>
</dbReference>
<dbReference type="GO" id="GO:0046872">
    <property type="term" value="F:metal ion binding"/>
    <property type="evidence" value="ECO:0007669"/>
    <property type="project" value="UniProtKB-KW"/>
</dbReference>
<dbReference type="HOGENOM" id="CLU_021572_4_3_7"/>
<evidence type="ECO:0000313" key="10">
    <source>
        <dbReference type="EMBL" id="AGF78555.1"/>
    </source>
</evidence>
<gene>
    <name evidence="10" type="ordered locus">UWK_02005</name>
</gene>
<dbReference type="Pfam" id="PF02310">
    <property type="entry name" value="B12-binding"/>
    <property type="match status" value="1"/>
</dbReference>
<dbReference type="EMBL" id="CP003985">
    <property type="protein sequence ID" value="AGF78555.1"/>
    <property type="molecule type" value="Genomic_DNA"/>
</dbReference>
<dbReference type="InterPro" id="IPR058240">
    <property type="entry name" value="rSAM_sf"/>
</dbReference>